<feature type="non-terminal residue" evidence="2">
    <location>
        <position position="46"/>
    </location>
</feature>
<protein>
    <submittedName>
        <fullName evidence="2">Uncharacterized protein</fullName>
    </submittedName>
</protein>
<organism evidence="2">
    <name type="scientific">uncultured Propionibacteriaceae bacterium</name>
    <dbReference type="NCBI Taxonomy" id="257457"/>
    <lineage>
        <taxon>Bacteria</taxon>
        <taxon>Bacillati</taxon>
        <taxon>Actinomycetota</taxon>
        <taxon>Actinomycetes</taxon>
        <taxon>Propionibacteriales</taxon>
        <taxon>Propionibacteriaceae</taxon>
        <taxon>environmental samples</taxon>
    </lineage>
</organism>
<evidence type="ECO:0000256" key="1">
    <source>
        <dbReference type="SAM" id="MobiDB-lite"/>
    </source>
</evidence>
<feature type="non-terminal residue" evidence="2">
    <location>
        <position position="1"/>
    </location>
</feature>
<accession>A0A6J4P099</accession>
<dbReference type="EMBL" id="CADCUO010000149">
    <property type="protein sequence ID" value="CAA9402435.1"/>
    <property type="molecule type" value="Genomic_DNA"/>
</dbReference>
<proteinExistence type="predicted"/>
<name>A0A6J4P099_9ACTN</name>
<evidence type="ECO:0000313" key="2">
    <source>
        <dbReference type="EMBL" id="CAA9402435.1"/>
    </source>
</evidence>
<reference evidence="2" key="1">
    <citation type="submission" date="2020-02" db="EMBL/GenBank/DDBJ databases">
        <authorList>
            <person name="Meier V. D."/>
        </authorList>
    </citation>
    <scope>NUCLEOTIDE SEQUENCE</scope>
    <source>
        <strain evidence="2">AVDCRST_MAG75</strain>
    </source>
</reference>
<feature type="compositionally biased region" description="Basic and acidic residues" evidence="1">
    <location>
        <begin position="1"/>
        <end position="22"/>
    </location>
</feature>
<sequence length="46" mass="5346">LRGGRPDLRARDPLNRDHDARRRAVQQQTSLRTPRAGYYQRDGAPM</sequence>
<gene>
    <name evidence="2" type="ORF">AVDCRST_MAG75-2226</name>
</gene>
<feature type="region of interest" description="Disordered" evidence="1">
    <location>
        <begin position="1"/>
        <end position="46"/>
    </location>
</feature>
<dbReference type="AlphaFoldDB" id="A0A6J4P099"/>